<dbReference type="WBParaSite" id="sdigi.contig611.g9212.t1">
    <property type="protein sequence ID" value="sdigi.contig611.g9212.t1"/>
    <property type="gene ID" value="sdigi.contig611.g9212"/>
</dbReference>
<keyword evidence="1" id="KW-1185">Reference proteome</keyword>
<dbReference type="AlphaFoldDB" id="A0A915Q5J6"/>
<protein>
    <submittedName>
        <fullName evidence="2">ABC transporter domain-containing protein</fullName>
    </submittedName>
</protein>
<organism evidence="1 2">
    <name type="scientific">Setaria digitata</name>
    <dbReference type="NCBI Taxonomy" id="48799"/>
    <lineage>
        <taxon>Eukaryota</taxon>
        <taxon>Metazoa</taxon>
        <taxon>Ecdysozoa</taxon>
        <taxon>Nematoda</taxon>
        <taxon>Chromadorea</taxon>
        <taxon>Rhabditida</taxon>
        <taxon>Spirurina</taxon>
        <taxon>Spiruromorpha</taxon>
        <taxon>Filarioidea</taxon>
        <taxon>Setariidae</taxon>
        <taxon>Setaria</taxon>
    </lineage>
</organism>
<dbReference type="InterPro" id="IPR027417">
    <property type="entry name" value="P-loop_NTPase"/>
</dbReference>
<dbReference type="Gene3D" id="3.40.50.300">
    <property type="entry name" value="P-loop containing nucleotide triphosphate hydrolases"/>
    <property type="match status" value="1"/>
</dbReference>
<dbReference type="Proteomes" id="UP000887581">
    <property type="component" value="Unplaced"/>
</dbReference>
<proteinExistence type="predicted"/>
<accession>A0A915Q5J6</accession>
<name>A0A915Q5J6_9BILA</name>
<evidence type="ECO:0000313" key="2">
    <source>
        <dbReference type="WBParaSite" id="sdigi.contig611.g9212.t1"/>
    </source>
</evidence>
<dbReference type="SUPFAM" id="SSF52540">
    <property type="entry name" value="P-loop containing nucleoside triphosphate hydrolases"/>
    <property type="match status" value="1"/>
</dbReference>
<sequence>MAKTTNVNSSANISAQQTISKFAGEEFDVGNVRTVFAGASKDNIERNDRVILLIGPTGSNKSNLIDCMCNYFYGAKFDGIRYKIANEVSDF</sequence>
<reference evidence="2" key="1">
    <citation type="submission" date="2022-11" db="UniProtKB">
        <authorList>
            <consortium name="WormBaseParasite"/>
        </authorList>
    </citation>
    <scope>IDENTIFICATION</scope>
</reference>
<evidence type="ECO:0000313" key="1">
    <source>
        <dbReference type="Proteomes" id="UP000887581"/>
    </source>
</evidence>